<reference evidence="5" key="1">
    <citation type="submission" date="2016-10" db="EMBL/GenBank/DDBJ databases">
        <authorList>
            <person name="de Groot N.N."/>
        </authorList>
    </citation>
    <scope>NUCLEOTIDE SEQUENCE [LARGE SCALE GENOMIC DNA]</scope>
    <source>
        <strain evidence="5">CCBAU85039</strain>
    </source>
</reference>
<dbReference type="Gene3D" id="1.10.10.10">
    <property type="entry name" value="Winged helix-like DNA-binding domain superfamily/Winged helix DNA-binding domain"/>
    <property type="match status" value="1"/>
</dbReference>
<keyword evidence="1" id="KW-0805">Transcription regulation</keyword>
<dbReference type="InterPro" id="IPR028978">
    <property type="entry name" value="Chorismate_lyase_/UTRA_dom_sf"/>
</dbReference>
<evidence type="ECO:0000256" key="3">
    <source>
        <dbReference type="ARBA" id="ARBA00023163"/>
    </source>
</evidence>
<evidence type="ECO:0000313" key="6">
    <source>
        <dbReference type="EMBL" id="SEN99063.1"/>
    </source>
</evidence>
<dbReference type="InterPro" id="IPR011663">
    <property type="entry name" value="UTRA"/>
</dbReference>
<dbReference type="EMBL" id="FNXB01000012">
    <property type="protein sequence ID" value="SEH85533.1"/>
    <property type="molecule type" value="Genomic_DNA"/>
</dbReference>
<dbReference type="InterPro" id="IPR036390">
    <property type="entry name" value="WH_DNA-bd_sf"/>
</dbReference>
<keyword evidence="8" id="KW-1185">Reference proteome</keyword>
<evidence type="ECO:0000313" key="7">
    <source>
        <dbReference type="Proteomes" id="UP000183063"/>
    </source>
</evidence>
<dbReference type="Proteomes" id="UP000183063">
    <property type="component" value="Unassembled WGS sequence"/>
</dbReference>
<dbReference type="SMART" id="SM00345">
    <property type="entry name" value="HTH_GNTR"/>
    <property type="match status" value="1"/>
</dbReference>
<dbReference type="STRING" id="501024.RTCCBAU85039_2707"/>
<name>A0A1H8L1P2_9HYPH</name>
<dbReference type="PROSITE" id="PS50949">
    <property type="entry name" value="HTH_GNTR"/>
    <property type="match status" value="1"/>
</dbReference>
<dbReference type="GO" id="GO:0003677">
    <property type="term" value="F:DNA binding"/>
    <property type="evidence" value="ECO:0007669"/>
    <property type="project" value="UniProtKB-KW"/>
</dbReference>
<dbReference type="CDD" id="cd07377">
    <property type="entry name" value="WHTH_GntR"/>
    <property type="match status" value="1"/>
</dbReference>
<gene>
    <name evidence="5" type="primary">yurK</name>
    <name evidence="5" type="ORF">RTCCBAU85039_2707</name>
    <name evidence="6" type="ORF">SAMN05216228_101066</name>
</gene>
<dbReference type="EMBL" id="FOCV01000010">
    <property type="protein sequence ID" value="SEN99063.1"/>
    <property type="molecule type" value="Genomic_DNA"/>
</dbReference>
<dbReference type="PRINTS" id="PR00035">
    <property type="entry name" value="HTHGNTR"/>
</dbReference>
<dbReference type="SUPFAM" id="SSF64288">
    <property type="entry name" value="Chorismate lyase-like"/>
    <property type="match status" value="1"/>
</dbReference>
<dbReference type="Pfam" id="PF07702">
    <property type="entry name" value="UTRA"/>
    <property type="match status" value="1"/>
</dbReference>
<evidence type="ECO:0000256" key="2">
    <source>
        <dbReference type="ARBA" id="ARBA00023125"/>
    </source>
</evidence>
<sequence length="293" mass="32878">MTSHVNWTLLQLQAKMQSRINQCRGGERNVTTRQRERATERHAAIDRADPRPLHQQVYEDLLASIRDGKVPLRGKLPSERELVSLYGVSRITVRHAVRELIRQGVVRSQPGKGLYVAENGKGFELEVLRSFTSTALASGRAPGHRLLRLEMVKASLEISRPLFLAPASDVIVLSRLRLLDGVPVVLQTDWVPASRAPGLTGLDWSVANRSLYAELREIYGIEPRRGQTTLSARLASESEAEMLELPRPAAVLTVDQIAFDERDRPINMTALVHHPDRYPLTLLQSATGDFREY</sequence>
<dbReference type="GO" id="GO:0003700">
    <property type="term" value="F:DNA-binding transcription factor activity"/>
    <property type="evidence" value="ECO:0007669"/>
    <property type="project" value="InterPro"/>
</dbReference>
<dbReference type="InterPro" id="IPR050679">
    <property type="entry name" value="Bact_HTH_transcr_reg"/>
</dbReference>
<dbReference type="Proteomes" id="UP000198939">
    <property type="component" value="Unassembled WGS sequence"/>
</dbReference>
<reference evidence="7" key="3">
    <citation type="submission" date="2016-10" db="EMBL/GenBank/DDBJ databases">
        <authorList>
            <person name="Wibberg D."/>
        </authorList>
    </citation>
    <scope>NUCLEOTIDE SEQUENCE [LARGE SCALE GENOMIC DNA]</scope>
</reference>
<protein>
    <submittedName>
        <fullName evidence="6">GntR family transcriptional regulator</fullName>
    </submittedName>
    <submittedName>
        <fullName evidence="5">Putative HTH-type transcriptional regulator YurK</fullName>
    </submittedName>
</protein>
<evidence type="ECO:0000259" key="4">
    <source>
        <dbReference type="PROSITE" id="PS50949"/>
    </source>
</evidence>
<dbReference type="AlphaFoldDB" id="A0A1H8L1P2"/>
<dbReference type="SMART" id="SM00866">
    <property type="entry name" value="UTRA"/>
    <property type="match status" value="1"/>
</dbReference>
<proteinExistence type="predicted"/>
<keyword evidence="3" id="KW-0804">Transcription</keyword>
<evidence type="ECO:0000313" key="5">
    <source>
        <dbReference type="EMBL" id="SEH85533.1"/>
    </source>
</evidence>
<dbReference type="Pfam" id="PF00392">
    <property type="entry name" value="GntR"/>
    <property type="match status" value="1"/>
</dbReference>
<evidence type="ECO:0000256" key="1">
    <source>
        <dbReference type="ARBA" id="ARBA00023015"/>
    </source>
</evidence>
<accession>A0A1H8L1P2</accession>
<dbReference type="PANTHER" id="PTHR44846">
    <property type="entry name" value="MANNOSYL-D-GLYCERATE TRANSPORT/METABOLISM SYSTEM REPRESSOR MNGR-RELATED"/>
    <property type="match status" value="1"/>
</dbReference>
<dbReference type="Gene3D" id="3.40.1410.10">
    <property type="entry name" value="Chorismate lyase-like"/>
    <property type="match status" value="1"/>
</dbReference>
<feature type="domain" description="HTH gntR-type" evidence="4">
    <location>
        <begin position="51"/>
        <end position="119"/>
    </location>
</feature>
<evidence type="ECO:0000313" key="8">
    <source>
        <dbReference type="Proteomes" id="UP000198939"/>
    </source>
</evidence>
<keyword evidence="2" id="KW-0238">DNA-binding</keyword>
<dbReference type="InterPro" id="IPR000524">
    <property type="entry name" value="Tscrpt_reg_HTH_GntR"/>
</dbReference>
<dbReference type="SUPFAM" id="SSF46785">
    <property type="entry name" value="Winged helix' DNA-binding domain"/>
    <property type="match status" value="1"/>
</dbReference>
<organism evidence="5 7">
    <name type="scientific">Rhizobium tibeticum</name>
    <dbReference type="NCBI Taxonomy" id="501024"/>
    <lineage>
        <taxon>Bacteria</taxon>
        <taxon>Pseudomonadati</taxon>
        <taxon>Pseudomonadota</taxon>
        <taxon>Alphaproteobacteria</taxon>
        <taxon>Hyphomicrobiales</taxon>
        <taxon>Rhizobiaceae</taxon>
        <taxon>Rhizobium/Agrobacterium group</taxon>
        <taxon>Rhizobium</taxon>
    </lineage>
</organism>
<reference evidence="6 8" key="2">
    <citation type="submission" date="2016-10" db="EMBL/GenBank/DDBJ databases">
        <authorList>
            <person name="Varghese N."/>
            <person name="Submissions S."/>
        </authorList>
    </citation>
    <scope>NUCLEOTIDE SEQUENCE [LARGE SCALE GENOMIC DNA]</scope>
    <source>
        <strain evidence="6 8">CGMCC 1.7071</strain>
    </source>
</reference>
<dbReference type="InterPro" id="IPR036388">
    <property type="entry name" value="WH-like_DNA-bd_sf"/>
</dbReference>